<dbReference type="PANTHER" id="PTHR38042:SF1">
    <property type="entry name" value="UROPORPHYRINOGEN-III SYNTHASE, CHLOROPLASTIC"/>
    <property type="match status" value="1"/>
</dbReference>
<comment type="pathway">
    <text evidence="1 7">Porphyrin-containing compound metabolism; protoporphyrin-IX biosynthesis; coproporphyrinogen-III from 5-aminolevulinate: step 3/4.</text>
</comment>
<evidence type="ECO:0000256" key="6">
    <source>
        <dbReference type="ARBA" id="ARBA00048617"/>
    </source>
</evidence>
<dbReference type="SUPFAM" id="SSF69618">
    <property type="entry name" value="HemD-like"/>
    <property type="match status" value="1"/>
</dbReference>
<evidence type="ECO:0000256" key="7">
    <source>
        <dbReference type="RuleBase" id="RU366031"/>
    </source>
</evidence>
<dbReference type="GO" id="GO:0006782">
    <property type="term" value="P:protoporphyrinogen IX biosynthetic process"/>
    <property type="evidence" value="ECO:0007669"/>
    <property type="project" value="UniProtKB-UniRule"/>
</dbReference>
<dbReference type="OrthoDB" id="443551at2759"/>
<dbReference type="Gene3D" id="3.40.50.10090">
    <property type="match status" value="2"/>
</dbReference>
<evidence type="ECO:0000313" key="9">
    <source>
        <dbReference type="Proteomes" id="UP000504608"/>
    </source>
</evidence>
<evidence type="ECO:0000256" key="2">
    <source>
        <dbReference type="ARBA" id="ARBA00008133"/>
    </source>
</evidence>
<organism evidence="9 10">
    <name type="scientific">Cucurbita maxima</name>
    <name type="common">Pumpkin</name>
    <name type="synonym">Winter squash</name>
    <dbReference type="NCBI Taxonomy" id="3661"/>
    <lineage>
        <taxon>Eukaryota</taxon>
        <taxon>Viridiplantae</taxon>
        <taxon>Streptophyta</taxon>
        <taxon>Embryophyta</taxon>
        <taxon>Tracheophyta</taxon>
        <taxon>Spermatophyta</taxon>
        <taxon>Magnoliopsida</taxon>
        <taxon>eudicotyledons</taxon>
        <taxon>Gunneridae</taxon>
        <taxon>Pentapetalae</taxon>
        <taxon>rosids</taxon>
        <taxon>fabids</taxon>
        <taxon>Cucurbitales</taxon>
        <taxon>Cucurbitaceae</taxon>
        <taxon>Cucurbiteae</taxon>
        <taxon>Cucurbita</taxon>
    </lineage>
</organism>
<dbReference type="GO" id="GO:0004852">
    <property type="term" value="F:uroporphyrinogen-III synthase activity"/>
    <property type="evidence" value="ECO:0007669"/>
    <property type="project" value="UniProtKB-UniRule"/>
</dbReference>
<dbReference type="GeneID" id="111492039"/>
<dbReference type="GO" id="GO:0006780">
    <property type="term" value="P:uroporphyrinogen III biosynthetic process"/>
    <property type="evidence" value="ECO:0007669"/>
    <property type="project" value="UniProtKB-UniRule"/>
</dbReference>
<evidence type="ECO:0000259" key="8">
    <source>
        <dbReference type="Pfam" id="PF02602"/>
    </source>
</evidence>
<reference evidence="10" key="1">
    <citation type="submission" date="2025-08" db="UniProtKB">
        <authorList>
            <consortium name="RefSeq"/>
        </authorList>
    </citation>
    <scope>IDENTIFICATION</scope>
    <source>
        <tissue evidence="10">Young leaves</tissue>
    </source>
</reference>
<comment type="similarity">
    <text evidence="2 7">Belongs to the uroporphyrinogen-III synthase family.</text>
</comment>
<dbReference type="CDD" id="cd06578">
    <property type="entry name" value="HemD"/>
    <property type="match status" value="1"/>
</dbReference>
<dbReference type="PANTHER" id="PTHR38042">
    <property type="entry name" value="UROPORPHYRINOGEN-III SYNTHASE, CHLOROPLASTIC"/>
    <property type="match status" value="1"/>
</dbReference>
<dbReference type="InterPro" id="IPR003754">
    <property type="entry name" value="4pyrrol_synth_uPrphyn_synth"/>
</dbReference>
<dbReference type="EC" id="4.2.1.75" evidence="3 7"/>
<keyword evidence="9" id="KW-1185">Reference proteome</keyword>
<evidence type="ECO:0000313" key="10">
    <source>
        <dbReference type="RefSeq" id="XP_022996969.1"/>
    </source>
</evidence>
<dbReference type="Pfam" id="PF02602">
    <property type="entry name" value="HEM4"/>
    <property type="match status" value="1"/>
</dbReference>
<dbReference type="GO" id="GO:0009507">
    <property type="term" value="C:chloroplast"/>
    <property type="evidence" value="ECO:0007669"/>
    <property type="project" value="TreeGrafter"/>
</dbReference>
<evidence type="ECO:0000256" key="3">
    <source>
        <dbReference type="ARBA" id="ARBA00013109"/>
    </source>
</evidence>
<dbReference type="InterPro" id="IPR039793">
    <property type="entry name" value="UROS/Hem4"/>
</dbReference>
<dbReference type="UniPathway" id="UPA00251">
    <property type="reaction ID" value="UER00320"/>
</dbReference>
<protein>
    <recommendedName>
        <fullName evidence="3 7">Uroporphyrinogen-III synthase</fullName>
        <ecNumber evidence="3 7">4.2.1.75</ecNumber>
    </recommendedName>
</protein>
<keyword evidence="4 7" id="KW-0456">Lyase</keyword>
<name>A0A6J1KA58_CUCMA</name>
<evidence type="ECO:0000256" key="4">
    <source>
        <dbReference type="ARBA" id="ARBA00023239"/>
    </source>
</evidence>
<feature type="domain" description="Tetrapyrrole biosynthesis uroporphyrinogen III synthase" evidence="8">
    <location>
        <begin position="85"/>
        <end position="306"/>
    </location>
</feature>
<dbReference type="InterPro" id="IPR036108">
    <property type="entry name" value="4pyrrol_syn_uPrphyn_synt_sf"/>
</dbReference>
<comment type="catalytic activity">
    <reaction evidence="6 7">
        <text>hydroxymethylbilane = uroporphyrinogen III + H2O</text>
        <dbReference type="Rhea" id="RHEA:18965"/>
        <dbReference type="ChEBI" id="CHEBI:15377"/>
        <dbReference type="ChEBI" id="CHEBI:57308"/>
        <dbReference type="ChEBI" id="CHEBI:57845"/>
        <dbReference type="EC" id="4.2.1.75"/>
    </reaction>
</comment>
<proteinExistence type="inferred from homology"/>
<dbReference type="RefSeq" id="XP_022996969.1">
    <property type="nucleotide sequence ID" value="XM_023141201.1"/>
</dbReference>
<dbReference type="AlphaFoldDB" id="A0A6J1KA58"/>
<evidence type="ECO:0000256" key="5">
    <source>
        <dbReference type="ARBA" id="ARBA00023244"/>
    </source>
</evidence>
<gene>
    <name evidence="10" type="primary">LOC111492039</name>
</gene>
<dbReference type="KEGG" id="cmax:111492039"/>
<comment type="function">
    <text evidence="7">Catalyzes cyclization of the linear tetrapyrrole, hydroxymethylbilane, to the macrocyclic uroporphyrinogen III.</text>
</comment>
<dbReference type="FunFam" id="3.40.50.10090:FF:000009">
    <property type="entry name" value="Uroporphyrinogen-III synthase, chloroplastic"/>
    <property type="match status" value="1"/>
</dbReference>
<keyword evidence="5 7" id="KW-0627">Porphyrin biosynthesis</keyword>
<accession>A0A6J1KA58</accession>
<evidence type="ECO:0000256" key="1">
    <source>
        <dbReference type="ARBA" id="ARBA00004772"/>
    </source>
</evidence>
<dbReference type="Proteomes" id="UP000504608">
    <property type="component" value="Unplaced"/>
</dbReference>
<sequence length="320" mass="34317">MSTSGAVSVFSSPLPMAPVSLSSFSHTPSVVPSPCLLQLYRRILLPRRTLACFSSTLTSSASITSSSISAPKVVVTRERGKNGKLIDALARHGINCLELPLIQHSQGPDLNRLHSVLSDSVFDWIIITSPEAGLVFLQAWKAAGMPKVRIGVVGAGTANIFDEVLQSSNLLEVAFAPSKAIGKVLASELPKLGNTKCSVLYPASTKASNDIEEGLSNRGFEVMRLNTYTTAPVDYVDQFILEQARSLPVVTVASPSAIRAWVNLISEPKEWEKSLACIGETTAAAAKRLGLKNIYYPKNPGLEGWVDSILEALRSEAQVV</sequence>